<dbReference type="AlphaFoldDB" id="A0A1T1P799"/>
<protein>
    <submittedName>
        <fullName evidence="1">Uncharacterized protein</fullName>
    </submittedName>
</protein>
<sequence length="93" mass="10255">MSYGAKHPLVVKSLQATPPGLKGKELTAVEFARSMADCTRCVRESVSGQFASTVSFFKRDQLALRIKHLDARIAYWEARAEELEREAAQGGGQ</sequence>
<dbReference type="RefSeq" id="WP_078563192.1">
    <property type="nucleotide sequence ID" value="NZ_LOJW01000010.1"/>
</dbReference>
<reference evidence="1 2" key="1">
    <citation type="submission" date="2015-12" db="EMBL/GenBank/DDBJ databases">
        <authorList>
            <person name="Shamseldin A."/>
            <person name="Moawad H."/>
            <person name="Abd El-Rahim W.M."/>
            <person name="Sadowsky M.J."/>
        </authorList>
    </citation>
    <scope>NUCLEOTIDE SEQUENCE [LARGE SCALE GENOMIC DNA]</scope>
    <source>
        <strain evidence="1 2">LMG9050</strain>
    </source>
</reference>
<dbReference type="EMBL" id="LOJW01000010">
    <property type="protein sequence ID" value="OOW71464.1"/>
    <property type="molecule type" value="Genomic_DNA"/>
</dbReference>
<dbReference type="Proteomes" id="UP000190559">
    <property type="component" value="Unassembled WGS sequence"/>
</dbReference>
<accession>A0A1T1P799</accession>
<evidence type="ECO:0000313" key="1">
    <source>
        <dbReference type="EMBL" id="OOW71464.1"/>
    </source>
</evidence>
<evidence type="ECO:0000313" key="2">
    <source>
        <dbReference type="Proteomes" id="UP000190559"/>
    </source>
</evidence>
<gene>
    <name evidence="1" type="ORF">Xmlh_08300</name>
</gene>
<organism evidence="1 2">
    <name type="scientific">Xanthomonas axonopodis pv. melhusii</name>
    <dbReference type="NCBI Taxonomy" id="487834"/>
    <lineage>
        <taxon>Bacteria</taxon>
        <taxon>Pseudomonadati</taxon>
        <taxon>Pseudomonadota</taxon>
        <taxon>Gammaproteobacteria</taxon>
        <taxon>Lysobacterales</taxon>
        <taxon>Lysobacteraceae</taxon>
        <taxon>Xanthomonas</taxon>
    </lineage>
</organism>
<comment type="caution">
    <text evidence="1">The sequence shown here is derived from an EMBL/GenBank/DDBJ whole genome shotgun (WGS) entry which is preliminary data.</text>
</comment>
<name>A0A1T1P799_9XANT</name>
<proteinExistence type="predicted"/>